<comment type="caution">
    <text evidence="1">The sequence shown here is derived from an EMBL/GenBank/DDBJ whole genome shotgun (WGS) entry which is preliminary data.</text>
</comment>
<gene>
    <name evidence="1" type="ORF">QO012_004358</name>
</gene>
<dbReference type="RefSeq" id="WP_238206324.1">
    <property type="nucleotide sequence ID" value="NZ_BPQE01000026.1"/>
</dbReference>
<sequence>MQSMDIVQVNALIQASSINPEDTKWSQTPQLVAFAAIAVYYGKLTNWQPTEKISSETKEKLAKLARALNIEKVAYQTFIVHLRRMVRKFCDDFSDHEEFREVINADTEINALNGMLNIMKNLNIFTAGHMRTWAGSEGIEGLQLKKHRNEDRAW</sequence>
<evidence type="ECO:0000313" key="2">
    <source>
        <dbReference type="Proteomes" id="UP001231124"/>
    </source>
</evidence>
<reference evidence="1 2" key="1">
    <citation type="submission" date="2023-07" db="EMBL/GenBank/DDBJ databases">
        <title>Genomic Encyclopedia of Type Strains, Phase IV (KMG-IV): sequencing the most valuable type-strain genomes for metagenomic binning, comparative biology and taxonomic classification.</title>
        <authorList>
            <person name="Goeker M."/>
        </authorList>
    </citation>
    <scope>NUCLEOTIDE SEQUENCE [LARGE SCALE GENOMIC DNA]</scope>
    <source>
        <strain evidence="1 2">DSM 19013</strain>
    </source>
</reference>
<proteinExistence type="predicted"/>
<dbReference type="Proteomes" id="UP001231124">
    <property type="component" value="Unassembled WGS sequence"/>
</dbReference>
<accession>A0ABU0I5F3</accession>
<name>A0ABU0I5F3_9HYPH</name>
<protein>
    <submittedName>
        <fullName evidence="1">Uncharacterized protein</fullName>
    </submittedName>
</protein>
<dbReference type="EMBL" id="JAUSVP010000018">
    <property type="protein sequence ID" value="MDQ0449835.1"/>
    <property type="molecule type" value="Genomic_DNA"/>
</dbReference>
<evidence type="ECO:0000313" key="1">
    <source>
        <dbReference type="EMBL" id="MDQ0449835.1"/>
    </source>
</evidence>
<keyword evidence="2" id="KW-1185">Reference proteome</keyword>
<organism evidence="1 2">
    <name type="scientific">Methylobacterium aerolatum</name>
    <dbReference type="NCBI Taxonomy" id="418708"/>
    <lineage>
        <taxon>Bacteria</taxon>
        <taxon>Pseudomonadati</taxon>
        <taxon>Pseudomonadota</taxon>
        <taxon>Alphaproteobacteria</taxon>
        <taxon>Hyphomicrobiales</taxon>
        <taxon>Methylobacteriaceae</taxon>
        <taxon>Methylobacterium</taxon>
    </lineage>
</organism>